<dbReference type="AlphaFoldDB" id="A0AAE0Y8B3"/>
<name>A0AAE0Y8B3_9GAST</name>
<feature type="compositionally biased region" description="Polar residues" evidence="1">
    <location>
        <begin position="120"/>
        <end position="135"/>
    </location>
</feature>
<sequence length="146" mass="16036">MTVLAIGSMSGLGALRNMLVDEFQDSHPAQEKNMFIVELSSSQAAAIFRRLTKTTATCMRESVAIAHRESTSEIQSAISEAMLHSMAVHRESYAAKAHQSTIYKGLKAVGSVQCLQESASYSTNRESTPDVPSSEEQNEIRKYFSD</sequence>
<gene>
    <name evidence="2" type="ORF">RRG08_009895</name>
</gene>
<protein>
    <submittedName>
        <fullName evidence="2">Uncharacterized protein</fullName>
    </submittedName>
</protein>
<keyword evidence="3" id="KW-1185">Reference proteome</keyword>
<accession>A0AAE0Y8B3</accession>
<proteinExistence type="predicted"/>
<feature type="region of interest" description="Disordered" evidence="1">
    <location>
        <begin position="120"/>
        <end position="146"/>
    </location>
</feature>
<reference evidence="2" key="1">
    <citation type="journal article" date="2023" name="G3 (Bethesda)">
        <title>A reference genome for the long-term kleptoplast-retaining sea slug Elysia crispata morphotype clarki.</title>
        <authorList>
            <person name="Eastman K.E."/>
            <person name="Pendleton A.L."/>
            <person name="Shaikh M.A."/>
            <person name="Suttiyut T."/>
            <person name="Ogas R."/>
            <person name="Tomko P."/>
            <person name="Gavelis G."/>
            <person name="Widhalm J.R."/>
            <person name="Wisecaver J.H."/>
        </authorList>
    </citation>
    <scope>NUCLEOTIDE SEQUENCE</scope>
    <source>
        <strain evidence="2">ECLA1</strain>
    </source>
</reference>
<dbReference type="EMBL" id="JAWDGP010006735">
    <property type="protein sequence ID" value="KAK3736180.1"/>
    <property type="molecule type" value="Genomic_DNA"/>
</dbReference>
<evidence type="ECO:0000313" key="3">
    <source>
        <dbReference type="Proteomes" id="UP001283361"/>
    </source>
</evidence>
<dbReference type="Proteomes" id="UP001283361">
    <property type="component" value="Unassembled WGS sequence"/>
</dbReference>
<organism evidence="2 3">
    <name type="scientific">Elysia crispata</name>
    <name type="common">lettuce slug</name>
    <dbReference type="NCBI Taxonomy" id="231223"/>
    <lineage>
        <taxon>Eukaryota</taxon>
        <taxon>Metazoa</taxon>
        <taxon>Spiralia</taxon>
        <taxon>Lophotrochozoa</taxon>
        <taxon>Mollusca</taxon>
        <taxon>Gastropoda</taxon>
        <taxon>Heterobranchia</taxon>
        <taxon>Euthyneura</taxon>
        <taxon>Panpulmonata</taxon>
        <taxon>Sacoglossa</taxon>
        <taxon>Placobranchoidea</taxon>
        <taxon>Plakobranchidae</taxon>
        <taxon>Elysia</taxon>
    </lineage>
</organism>
<evidence type="ECO:0000313" key="2">
    <source>
        <dbReference type="EMBL" id="KAK3736180.1"/>
    </source>
</evidence>
<comment type="caution">
    <text evidence="2">The sequence shown here is derived from an EMBL/GenBank/DDBJ whole genome shotgun (WGS) entry which is preliminary data.</text>
</comment>
<evidence type="ECO:0000256" key="1">
    <source>
        <dbReference type="SAM" id="MobiDB-lite"/>
    </source>
</evidence>